<feature type="compositionally biased region" description="Low complexity" evidence="1">
    <location>
        <begin position="586"/>
        <end position="606"/>
    </location>
</feature>
<feature type="domain" description="GAG-pre-integrase" evidence="2">
    <location>
        <begin position="490"/>
        <end position="540"/>
    </location>
</feature>
<dbReference type="Pfam" id="PF13976">
    <property type="entry name" value="gag_pre-integrs"/>
    <property type="match status" value="1"/>
</dbReference>
<dbReference type="Pfam" id="PF14223">
    <property type="entry name" value="Retrotran_gag_2"/>
    <property type="match status" value="1"/>
</dbReference>
<protein>
    <recommendedName>
        <fullName evidence="6">Retrovirus-related Pol polyprotein from transposon RE1</fullName>
    </recommendedName>
</protein>
<gene>
    <name evidence="4" type="ORF">POTOM_058256</name>
</gene>
<evidence type="ECO:0000259" key="2">
    <source>
        <dbReference type="Pfam" id="PF13976"/>
    </source>
</evidence>
<dbReference type="Proteomes" id="UP000886885">
    <property type="component" value="Chromosome 19A"/>
</dbReference>
<dbReference type="PANTHER" id="PTHR47481">
    <property type="match status" value="1"/>
</dbReference>
<comment type="caution">
    <text evidence="4">The sequence shown here is derived from an EMBL/GenBank/DDBJ whole genome shotgun (WGS) entry which is preliminary data.</text>
</comment>
<dbReference type="PANTHER" id="PTHR47481:SF22">
    <property type="entry name" value="RETROTRANSPOSON GAG DOMAIN-CONTAINING PROTEIN"/>
    <property type="match status" value="1"/>
</dbReference>
<dbReference type="EMBL" id="JAAWWB010000037">
    <property type="protein sequence ID" value="KAG6738636.1"/>
    <property type="molecule type" value="Genomic_DNA"/>
</dbReference>
<evidence type="ECO:0000256" key="1">
    <source>
        <dbReference type="SAM" id="MobiDB-lite"/>
    </source>
</evidence>
<proteinExistence type="predicted"/>
<dbReference type="Pfam" id="PF22936">
    <property type="entry name" value="Pol_BBD"/>
    <property type="match status" value="1"/>
</dbReference>
<name>A0A8X8BWW9_POPTO</name>
<evidence type="ECO:0008006" key="6">
    <source>
        <dbReference type="Google" id="ProtNLM"/>
    </source>
</evidence>
<feature type="region of interest" description="Disordered" evidence="1">
    <location>
        <begin position="580"/>
        <end position="621"/>
    </location>
</feature>
<organism evidence="4 5">
    <name type="scientific">Populus tomentosa</name>
    <name type="common">Chinese white poplar</name>
    <dbReference type="NCBI Taxonomy" id="118781"/>
    <lineage>
        <taxon>Eukaryota</taxon>
        <taxon>Viridiplantae</taxon>
        <taxon>Streptophyta</taxon>
        <taxon>Embryophyta</taxon>
        <taxon>Tracheophyta</taxon>
        <taxon>Spermatophyta</taxon>
        <taxon>Magnoliopsida</taxon>
        <taxon>eudicotyledons</taxon>
        <taxon>Gunneridae</taxon>
        <taxon>Pentapetalae</taxon>
        <taxon>rosids</taxon>
        <taxon>fabids</taxon>
        <taxon>Malpighiales</taxon>
        <taxon>Salicaceae</taxon>
        <taxon>Saliceae</taxon>
        <taxon>Populus</taxon>
    </lineage>
</organism>
<feature type="domain" description="Retrovirus-related Pol polyprotein from transposon TNT 1-94-like beta-barrel" evidence="3">
    <location>
        <begin position="354"/>
        <end position="430"/>
    </location>
</feature>
<sequence>MASLPTQSSSAASLPSAQTTTTMPIPSYQMMNHSLPVKLDRTNYILWRSQVDNVIFANGFEDFIDGMSICPEKELSPGVLNPAFIAWRRQDRTILSWIYSSLTPPIMAQIIGHNSSHCAWKALEKTFSSSSRARIMQLRLELQSTKKGSMTMIDYIMKVKAAADSLAAIGEPVSEQDQVMNLLGGLGSDYNAVVTAINIRDDKISIEAVHSMLLAFEQRLEQQSSIEQISNITANYASFSGNRSNGRTYTVNRGQHYTPNTNNYRGRNRGGRYRQIGRYSSNNSEIGRYSSNNSEKPQCQLCGKFGHTAQACYHRFDISYQSPQNSGNSSPIPGNQTSIPAMVASSNNVADDPWYLDSGASHHLTQNEENLTDSSAYNGKDKITVGNGKHLTISNTGSTCLLTNSHDFQLKKVYHVPFISANLISVAKFCSDNNALIEFRSNSFFVKDLHTMEVLARGRLENGLYRFPVLKNKKLAYVGVHKPSAFHSFHSRPVDNKVVLWHHRLGHVTTEIVTKVLQRCNISCGRNKATVCSPCQLAKSHRLPTNLSFSRASKPLELVHTDIWGPASVKATSDIPPLTPSIFPDINPSSNSTSSSAPTPTSSISPELLDTTPSSASSPIPRMTTRLMRVITDIQLQQLAHVTAFQLHQLLLTLSNVMHV</sequence>
<reference evidence="4" key="1">
    <citation type="journal article" date="2020" name="bioRxiv">
        <title>Hybrid origin of Populus tomentosa Carr. identified through genome sequencing and phylogenomic analysis.</title>
        <authorList>
            <person name="An X."/>
            <person name="Gao K."/>
            <person name="Chen Z."/>
            <person name="Li J."/>
            <person name="Yang X."/>
            <person name="Yang X."/>
            <person name="Zhou J."/>
            <person name="Guo T."/>
            <person name="Zhao T."/>
            <person name="Huang S."/>
            <person name="Miao D."/>
            <person name="Khan W.U."/>
            <person name="Rao P."/>
            <person name="Ye M."/>
            <person name="Lei B."/>
            <person name="Liao W."/>
            <person name="Wang J."/>
            <person name="Ji L."/>
            <person name="Li Y."/>
            <person name="Guo B."/>
            <person name="Mustafa N.S."/>
            <person name="Li S."/>
            <person name="Yun Q."/>
            <person name="Keller S.R."/>
            <person name="Mao J."/>
            <person name="Zhang R."/>
            <person name="Strauss S.H."/>
        </authorList>
    </citation>
    <scope>NUCLEOTIDE SEQUENCE</scope>
    <source>
        <strain evidence="4">GM15</strain>
        <tissue evidence="4">Leaf</tissue>
    </source>
</reference>
<dbReference type="AlphaFoldDB" id="A0A8X8BWW9"/>
<keyword evidence="5" id="KW-1185">Reference proteome</keyword>
<dbReference type="InterPro" id="IPR054722">
    <property type="entry name" value="PolX-like_BBD"/>
</dbReference>
<dbReference type="InterPro" id="IPR025724">
    <property type="entry name" value="GAG-pre-integrase_dom"/>
</dbReference>
<evidence type="ECO:0000259" key="3">
    <source>
        <dbReference type="Pfam" id="PF22936"/>
    </source>
</evidence>
<evidence type="ECO:0000313" key="4">
    <source>
        <dbReference type="EMBL" id="KAG6738636.1"/>
    </source>
</evidence>
<accession>A0A8X8BWW9</accession>
<dbReference type="OrthoDB" id="1938465at2759"/>
<evidence type="ECO:0000313" key="5">
    <source>
        <dbReference type="Proteomes" id="UP000886885"/>
    </source>
</evidence>